<dbReference type="InterPro" id="IPR050902">
    <property type="entry name" value="ABC_Transporter_SBP"/>
</dbReference>
<dbReference type="PROSITE" id="PS50983">
    <property type="entry name" value="FE_B12_PBP"/>
    <property type="match status" value="1"/>
</dbReference>
<keyword evidence="1" id="KW-0175">Coiled coil</keyword>
<proteinExistence type="predicted"/>
<feature type="coiled-coil region" evidence="1">
    <location>
        <begin position="139"/>
        <end position="166"/>
    </location>
</feature>
<dbReference type="EMBL" id="AFQD01000005">
    <property type="protein sequence ID" value="EGQ80939.1"/>
    <property type="molecule type" value="Genomic_DNA"/>
</dbReference>
<organism evidence="3 4">
    <name type="scientific">Fusobacterium animalis ATCC 51191</name>
    <dbReference type="NCBI Taxonomy" id="997347"/>
    <lineage>
        <taxon>Bacteria</taxon>
        <taxon>Fusobacteriati</taxon>
        <taxon>Fusobacteriota</taxon>
        <taxon>Fusobacteriia</taxon>
        <taxon>Fusobacteriales</taxon>
        <taxon>Fusobacteriaceae</taxon>
        <taxon>Fusobacterium</taxon>
    </lineage>
</organism>
<dbReference type="PATRIC" id="fig|997347.4.peg.26"/>
<dbReference type="Gene3D" id="3.40.50.1980">
    <property type="entry name" value="Nitrogenase molybdenum iron protein domain"/>
    <property type="match status" value="2"/>
</dbReference>
<dbReference type="SUPFAM" id="SSF53807">
    <property type="entry name" value="Helical backbone' metal receptor"/>
    <property type="match status" value="1"/>
</dbReference>
<dbReference type="HOGENOM" id="CLU_038034_2_4_0"/>
<dbReference type="InterPro" id="IPR002491">
    <property type="entry name" value="ABC_transptr_periplasmic_BD"/>
</dbReference>
<name>F9EJC5_9FUSO</name>
<evidence type="ECO:0000259" key="2">
    <source>
        <dbReference type="PROSITE" id="PS50983"/>
    </source>
</evidence>
<feature type="domain" description="Fe/B12 periplasmic-binding" evidence="2">
    <location>
        <begin position="37"/>
        <end position="296"/>
    </location>
</feature>
<accession>F9EJC5</accession>
<sequence length="297" mass="33796">MFDMKGRKLKKLFLFIILLFSFTIVNAKGVQTKKYNHIVSLTLSGDEMLLGLVPENRIAGLSGKINEDKEISNIVDKAKKFPKVEGNEEVLMSLEPDLIIVADWLSKRITDIGAITGAKVYFYKTPSSYEEQKKLIRDLANLVEERENGEKVIKNMDNRLKALQNKIAKNYKGAKPRILLYTSFGTTSGKNTTFDDMVKLINGVNVVAEAGIDGFKDISKEKVIELNPDIIIVPIAKKYDNINKISKLFFEDPSFKNVKAIKNKKVYFMQYKDITPTSQYMINSIEELAKVVYQFKE</sequence>
<dbReference type="PANTHER" id="PTHR30535">
    <property type="entry name" value="VITAMIN B12-BINDING PROTEIN"/>
    <property type="match status" value="1"/>
</dbReference>
<evidence type="ECO:0000256" key="1">
    <source>
        <dbReference type="SAM" id="Coils"/>
    </source>
</evidence>
<comment type="caution">
    <text evidence="3">The sequence shown here is derived from an EMBL/GenBank/DDBJ whole genome shotgun (WGS) entry which is preliminary data.</text>
</comment>
<evidence type="ECO:0000313" key="4">
    <source>
        <dbReference type="Proteomes" id="UP000005392"/>
    </source>
</evidence>
<dbReference type="Pfam" id="PF01497">
    <property type="entry name" value="Peripla_BP_2"/>
    <property type="match status" value="1"/>
</dbReference>
<keyword evidence="4" id="KW-1185">Reference proteome</keyword>
<dbReference type="STRING" id="76859.RN98_11665"/>
<reference evidence="3 4" key="1">
    <citation type="submission" date="2011-05" db="EMBL/GenBank/DDBJ databases">
        <authorList>
            <person name="Muzny D."/>
            <person name="Qin X."/>
            <person name="Deng J."/>
            <person name="Jiang H."/>
            <person name="Liu Y."/>
            <person name="Qu J."/>
            <person name="Song X.-Z."/>
            <person name="Zhang L."/>
            <person name="Thornton R."/>
            <person name="Coyle M."/>
            <person name="Francisco L."/>
            <person name="Jackson L."/>
            <person name="Javaid M."/>
            <person name="Korchina V."/>
            <person name="Kovar C."/>
            <person name="Mata R."/>
            <person name="Mathew T."/>
            <person name="Ngo R."/>
            <person name="Nguyen L."/>
            <person name="Nguyen N."/>
            <person name="Okwuonu G."/>
            <person name="Ongeri F."/>
            <person name="Pham C."/>
            <person name="Simmons D."/>
            <person name="Wilczek-Boney K."/>
            <person name="Hale W."/>
            <person name="Jakkamsetti A."/>
            <person name="Pham P."/>
            <person name="Ruth R."/>
            <person name="San Lucas F."/>
            <person name="Warren J."/>
            <person name="Zhang J."/>
            <person name="Zhao Z."/>
            <person name="Zhou C."/>
            <person name="Zhu D."/>
            <person name="Lee S."/>
            <person name="Bess C."/>
            <person name="Blankenburg K."/>
            <person name="Forbes L."/>
            <person name="Fu Q."/>
            <person name="Gubbala S."/>
            <person name="Hirani K."/>
            <person name="Jayaseelan J.C."/>
            <person name="Lara F."/>
            <person name="Munidasa M."/>
            <person name="Palculict T."/>
            <person name="Patil S."/>
            <person name="Pu L.-L."/>
            <person name="Saada N."/>
            <person name="Tang L."/>
            <person name="Weissenberger G."/>
            <person name="Zhu Y."/>
            <person name="Hemphill L."/>
            <person name="Shang Y."/>
            <person name="Youmans B."/>
            <person name="Ayvaz T."/>
            <person name="Ross M."/>
            <person name="Santibanez J."/>
            <person name="Aqrawi P."/>
            <person name="Gross S."/>
            <person name="Joshi V."/>
            <person name="Fowler G."/>
            <person name="Nazareth L."/>
            <person name="Reid J."/>
            <person name="Worley K."/>
            <person name="Petrosino J."/>
            <person name="Highlander S."/>
            <person name="Gibbs R."/>
        </authorList>
    </citation>
    <scope>NUCLEOTIDE SEQUENCE [LARGE SCALE GENOMIC DNA]</scope>
    <source>
        <strain evidence="3 4">ATCC 51191</strain>
    </source>
</reference>
<dbReference type="AlphaFoldDB" id="F9EJC5"/>
<dbReference type="Proteomes" id="UP000005392">
    <property type="component" value="Unassembled WGS sequence"/>
</dbReference>
<dbReference type="GO" id="GO:0071281">
    <property type="term" value="P:cellular response to iron ion"/>
    <property type="evidence" value="ECO:0007669"/>
    <property type="project" value="TreeGrafter"/>
</dbReference>
<gene>
    <name evidence="3" type="primary">hmuT</name>
    <name evidence="3" type="ORF">HMPREF9094_0029</name>
</gene>
<evidence type="ECO:0000313" key="3">
    <source>
        <dbReference type="EMBL" id="EGQ80939.1"/>
    </source>
</evidence>
<dbReference type="PANTHER" id="PTHR30535:SF34">
    <property type="entry name" value="MOLYBDATE-BINDING PROTEIN MOLA"/>
    <property type="match status" value="1"/>
</dbReference>
<protein>
    <submittedName>
        <fullName evidence="3">Heme ABC superfamily ATP binding cassette transporter, binding protein</fullName>
    </submittedName>
</protein>